<keyword evidence="1" id="KW-0812">Transmembrane</keyword>
<protein>
    <submittedName>
        <fullName evidence="2 4">Uncharacterized protein</fullName>
    </submittedName>
</protein>
<gene>
    <name evidence="2 4" type="ORF">BDZ99DRAFT_483353</name>
</gene>
<name>A0A6A6XZ14_9PEZI</name>
<dbReference type="GeneID" id="54463462"/>
<sequence>MSSILPAAAAAAAAPDCVPKDTLAQSMASGTQDIAALSALLFSGSVERNAIATHLGLGNLSISQLSLLGMLGMVKSALKIALGNDRCQAAGFGLESLRGIFGYTALEAESNALIVECDVVRVEFEGQATKTKGRRGGDLVIKKWKRFFNTETNPLLDIAARYGTDHTGKGGLRLTGFTALNLGDPTKDGSWGQSIWLHLLFGILCTGITSWLLIVVQTSWSWVRIHATVGMHASLLVLFAMPLLYTWKTQRPGTYLTIPVWNALSAWKSDVRTMELLQCRLGHGDVLHAQGSSLFLHDWPTRVIALLAALSLVVAYICQYSILTDATNESALLWLALQGVAALIRSVYWLSTPQGKELPKTSVAINDYAEKPFVLIQNSAPKKVTLAELICACKTGETRIPLWVWTYLRDTAIEDIVLDGANRGPEDIIPIDAEWARSKECIPSS</sequence>
<reference evidence="4" key="2">
    <citation type="submission" date="2020-04" db="EMBL/GenBank/DDBJ databases">
        <authorList>
            <consortium name="NCBI Genome Project"/>
        </authorList>
    </citation>
    <scope>NUCLEOTIDE SEQUENCE</scope>
    <source>
        <strain evidence="4">CBS 304.34</strain>
    </source>
</reference>
<feature type="transmembrane region" description="Helical" evidence="1">
    <location>
        <begin position="228"/>
        <end position="247"/>
    </location>
</feature>
<accession>A0A6A6XZ14</accession>
<feature type="transmembrane region" description="Helical" evidence="1">
    <location>
        <begin position="303"/>
        <end position="323"/>
    </location>
</feature>
<dbReference type="RefSeq" id="XP_033568765.1">
    <property type="nucleotide sequence ID" value="XM_033722569.1"/>
</dbReference>
<evidence type="ECO:0000313" key="2">
    <source>
        <dbReference type="EMBL" id="KAF2801801.1"/>
    </source>
</evidence>
<organism evidence="2">
    <name type="scientific">Mytilinidion resinicola</name>
    <dbReference type="NCBI Taxonomy" id="574789"/>
    <lineage>
        <taxon>Eukaryota</taxon>
        <taxon>Fungi</taxon>
        <taxon>Dikarya</taxon>
        <taxon>Ascomycota</taxon>
        <taxon>Pezizomycotina</taxon>
        <taxon>Dothideomycetes</taxon>
        <taxon>Pleosporomycetidae</taxon>
        <taxon>Mytilinidiales</taxon>
        <taxon>Mytilinidiaceae</taxon>
        <taxon>Mytilinidion</taxon>
    </lineage>
</organism>
<evidence type="ECO:0000256" key="1">
    <source>
        <dbReference type="SAM" id="Phobius"/>
    </source>
</evidence>
<keyword evidence="3" id="KW-1185">Reference proteome</keyword>
<proteinExistence type="predicted"/>
<dbReference type="AlphaFoldDB" id="A0A6A6XZ14"/>
<feature type="transmembrane region" description="Helical" evidence="1">
    <location>
        <begin position="330"/>
        <end position="350"/>
    </location>
</feature>
<keyword evidence="1" id="KW-1133">Transmembrane helix</keyword>
<dbReference type="Proteomes" id="UP000504636">
    <property type="component" value="Unplaced"/>
</dbReference>
<reference evidence="4" key="3">
    <citation type="submission" date="2025-04" db="UniProtKB">
        <authorList>
            <consortium name="RefSeq"/>
        </authorList>
    </citation>
    <scope>IDENTIFICATION</scope>
    <source>
        <strain evidence="4">CBS 304.34</strain>
    </source>
</reference>
<dbReference type="OrthoDB" id="3032844at2759"/>
<feature type="transmembrane region" description="Helical" evidence="1">
    <location>
        <begin position="195"/>
        <end position="216"/>
    </location>
</feature>
<evidence type="ECO:0000313" key="4">
    <source>
        <dbReference type="RefSeq" id="XP_033568765.1"/>
    </source>
</evidence>
<dbReference type="EMBL" id="MU003727">
    <property type="protein sequence ID" value="KAF2801801.1"/>
    <property type="molecule type" value="Genomic_DNA"/>
</dbReference>
<reference evidence="2 4" key="1">
    <citation type="journal article" date="2020" name="Stud. Mycol.">
        <title>101 Dothideomycetes genomes: a test case for predicting lifestyles and emergence of pathogens.</title>
        <authorList>
            <person name="Haridas S."/>
            <person name="Albert R."/>
            <person name="Binder M."/>
            <person name="Bloem J."/>
            <person name="Labutti K."/>
            <person name="Salamov A."/>
            <person name="Andreopoulos B."/>
            <person name="Baker S."/>
            <person name="Barry K."/>
            <person name="Bills G."/>
            <person name="Bluhm B."/>
            <person name="Cannon C."/>
            <person name="Castanera R."/>
            <person name="Culley D."/>
            <person name="Daum C."/>
            <person name="Ezra D."/>
            <person name="Gonzalez J."/>
            <person name="Henrissat B."/>
            <person name="Kuo A."/>
            <person name="Liang C."/>
            <person name="Lipzen A."/>
            <person name="Lutzoni F."/>
            <person name="Magnuson J."/>
            <person name="Mondo S."/>
            <person name="Nolan M."/>
            <person name="Ohm R."/>
            <person name="Pangilinan J."/>
            <person name="Park H.-J."/>
            <person name="Ramirez L."/>
            <person name="Alfaro M."/>
            <person name="Sun H."/>
            <person name="Tritt A."/>
            <person name="Yoshinaga Y."/>
            <person name="Zwiers L.-H."/>
            <person name="Turgeon B."/>
            <person name="Goodwin S."/>
            <person name="Spatafora J."/>
            <person name="Crous P."/>
            <person name="Grigoriev I."/>
        </authorList>
    </citation>
    <scope>NUCLEOTIDE SEQUENCE</scope>
    <source>
        <strain evidence="2 4">CBS 304.34</strain>
    </source>
</reference>
<evidence type="ECO:0000313" key="3">
    <source>
        <dbReference type="Proteomes" id="UP000504636"/>
    </source>
</evidence>
<keyword evidence="1" id="KW-0472">Membrane</keyword>